<feature type="transmembrane region" description="Helical" evidence="5">
    <location>
        <begin position="195"/>
        <end position="213"/>
    </location>
</feature>
<dbReference type="AlphaFoldDB" id="A0A163SH96"/>
<comment type="caution">
    <text evidence="7">The sequence shown here is derived from an EMBL/GenBank/DDBJ whole genome shotgun (WGS) entry which is preliminary data.</text>
</comment>
<evidence type="ECO:0000256" key="3">
    <source>
        <dbReference type="ARBA" id="ARBA00022989"/>
    </source>
</evidence>
<evidence type="ECO:0000256" key="1">
    <source>
        <dbReference type="ARBA" id="ARBA00004141"/>
    </source>
</evidence>
<keyword evidence="2 5" id="KW-0812">Transmembrane</keyword>
<dbReference type="InterPro" id="IPR049453">
    <property type="entry name" value="Memb_transporter_dom"/>
</dbReference>
<reference evidence="7 8" key="1">
    <citation type="submission" date="2016-01" db="EMBL/GenBank/DDBJ databases">
        <title>Genome sequence of Oerskovia enterophila VJag, an agar and cellulose degrading bacterium.</title>
        <authorList>
            <person name="Poehlein A."/>
            <person name="Jag V."/>
            <person name="Bengelsdorf F."/>
            <person name="Duerre P."/>
            <person name="Daniel R."/>
        </authorList>
    </citation>
    <scope>NUCLEOTIDE SEQUENCE [LARGE SCALE GENOMIC DNA]</scope>
    <source>
        <strain evidence="7 8">VJag</strain>
    </source>
</reference>
<protein>
    <recommendedName>
        <fullName evidence="6">Integral membrane bound transporter domain-containing protein</fullName>
    </recommendedName>
</protein>
<sequence>MTARRIALALVLVAPAVGLLLSPWRPDGTLVYLGMLPAGLGLLVDRRAALTASLLTPASMLAATALRDLPLGAALFMLVLGAAVGLSAAVGWHGIGSLVGPLAAFALLGTPLVALPSGTVSAVSSPAAVATMTGLVAFGGLWTTFVGGVLARNVRGTGPRPVPRPASAYFGLTLGILAGLITYTVDDWTDARNRWWLLLTVFVMIQPYFTGTLRRAGSRVVDVLAGTVLAAVVAHTLDELPVVLVLVALALTGCAVRALLRSPFWVVPLFLTPAVVLLTSGGEDVLVAANVEHAVFIVAASLATVPILVMGRRIMAVKAPNTS</sequence>
<gene>
    <name evidence="7" type="ORF">OJAG_08910</name>
</gene>
<feature type="transmembrane region" description="Helical" evidence="5">
    <location>
        <begin position="72"/>
        <end position="91"/>
    </location>
</feature>
<feature type="domain" description="Integral membrane bound transporter" evidence="6">
    <location>
        <begin position="188"/>
        <end position="283"/>
    </location>
</feature>
<feature type="transmembrane region" description="Helical" evidence="5">
    <location>
        <begin position="243"/>
        <end position="260"/>
    </location>
</feature>
<proteinExistence type="predicted"/>
<evidence type="ECO:0000259" key="6">
    <source>
        <dbReference type="Pfam" id="PF13515"/>
    </source>
</evidence>
<feature type="transmembrane region" description="Helical" evidence="5">
    <location>
        <begin position="127"/>
        <end position="154"/>
    </location>
</feature>
<dbReference type="PATRIC" id="fig|43678.3.peg.932"/>
<dbReference type="RefSeq" id="WP_068707351.1">
    <property type="nucleotide sequence ID" value="NZ_LRIE01000052.1"/>
</dbReference>
<feature type="transmembrane region" description="Helical" evidence="5">
    <location>
        <begin position="265"/>
        <end position="282"/>
    </location>
</feature>
<feature type="transmembrane region" description="Helical" evidence="5">
    <location>
        <begin position="220"/>
        <end position="237"/>
    </location>
</feature>
<feature type="transmembrane region" description="Helical" evidence="5">
    <location>
        <begin position="98"/>
        <end position="115"/>
    </location>
</feature>
<dbReference type="Pfam" id="PF13515">
    <property type="entry name" value="FUSC_2"/>
    <property type="match status" value="1"/>
</dbReference>
<organism evidence="7 8">
    <name type="scientific">Oerskovia enterophila</name>
    <dbReference type="NCBI Taxonomy" id="43678"/>
    <lineage>
        <taxon>Bacteria</taxon>
        <taxon>Bacillati</taxon>
        <taxon>Actinomycetota</taxon>
        <taxon>Actinomycetes</taxon>
        <taxon>Micrococcales</taxon>
        <taxon>Cellulomonadaceae</taxon>
        <taxon>Oerskovia</taxon>
    </lineage>
</organism>
<evidence type="ECO:0000256" key="4">
    <source>
        <dbReference type="ARBA" id="ARBA00023136"/>
    </source>
</evidence>
<dbReference type="OrthoDB" id="5147003at2"/>
<name>A0A163SH96_9CELL</name>
<evidence type="ECO:0000256" key="5">
    <source>
        <dbReference type="SAM" id="Phobius"/>
    </source>
</evidence>
<comment type="subcellular location">
    <subcellularLocation>
        <location evidence="1">Membrane</location>
        <topology evidence="1">Multi-pass membrane protein</topology>
    </subcellularLocation>
</comment>
<feature type="transmembrane region" description="Helical" evidence="5">
    <location>
        <begin position="166"/>
        <end position="183"/>
    </location>
</feature>
<feature type="transmembrane region" description="Helical" evidence="5">
    <location>
        <begin position="294"/>
        <end position="311"/>
    </location>
</feature>
<keyword evidence="4 5" id="KW-0472">Membrane</keyword>
<evidence type="ECO:0000256" key="2">
    <source>
        <dbReference type="ARBA" id="ARBA00022692"/>
    </source>
</evidence>
<dbReference type="STRING" id="43678.OJAG_08910"/>
<dbReference type="GO" id="GO:0016020">
    <property type="term" value="C:membrane"/>
    <property type="evidence" value="ECO:0007669"/>
    <property type="project" value="UniProtKB-SubCell"/>
</dbReference>
<evidence type="ECO:0000313" key="8">
    <source>
        <dbReference type="Proteomes" id="UP000076447"/>
    </source>
</evidence>
<dbReference type="Proteomes" id="UP000076447">
    <property type="component" value="Unassembled WGS sequence"/>
</dbReference>
<keyword evidence="3 5" id="KW-1133">Transmembrane helix</keyword>
<accession>A0A163SH96</accession>
<dbReference type="EMBL" id="LRIE01000052">
    <property type="protein sequence ID" value="KZM36424.1"/>
    <property type="molecule type" value="Genomic_DNA"/>
</dbReference>
<evidence type="ECO:0000313" key="7">
    <source>
        <dbReference type="EMBL" id="KZM36424.1"/>
    </source>
</evidence>